<feature type="transmembrane region" description="Helical" evidence="1">
    <location>
        <begin position="152"/>
        <end position="172"/>
    </location>
</feature>
<evidence type="ECO:0000313" key="2">
    <source>
        <dbReference type="EMBL" id="EID72290.1"/>
    </source>
</evidence>
<feature type="transmembrane region" description="Helical" evidence="1">
    <location>
        <begin position="87"/>
        <end position="107"/>
    </location>
</feature>
<dbReference type="Proteomes" id="UP000005938">
    <property type="component" value="Unassembled WGS sequence"/>
</dbReference>
<dbReference type="STRING" id="946077.W5A_12321"/>
<keyword evidence="1" id="KW-1133">Transmembrane helix</keyword>
<dbReference type="AlphaFoldDB" id="I0W7C4"/>
<evidence type="ECO:0000256" key="1">
    <source>
        <dbReference type="SAM" id="Phobius"/>
    </source>
</evidence>
<proteinExistence type="predicted"/>
<feature type="transmembrane region" description="Helical" evidence="1">
    <location>
        <begin position="119"/>
        <end position="140"/>
    </location>
</feature>
<feature type="transmembrane region" description="Helical" evidence="1">
    <location>
        <begin position="184"/>
        <end position="206"/>
    </location>
</feature>
<feature type="transmembrane region" description="Helical" evidence="1">
    <location>
        <begin position="7"/>
        <end position="27"/>
    </location>
</feature>
<feature type="transmembrane region" description="Helical" evidence="1">
    <location>
        <begin position="57"/>
        <end position="75"/>
    </location>
</feature>
<gene>
    <name evidence="2" type="ORF">W5A_12321</name>
</gene>
<keyword evidence="3" id="KW-1185">Reference proteome</keyword>
<reference evidence="2 3" key="1">
    <citation type="journal article" date="2012" name="J. Bacteriol.">
        <title>Genome Sequence of the Halotolerant Bacterium Imtechella halotolerans K1T.</title>
        <authorList>
            <person name="Kumar S."/>
            <person name="Vikram S."/>
            <person name="Subramanian S."/>
            <person name="Raghava G.P."/>
            <person name="Pinnaka A.K."/>
        </authorList>
    </citation>
    <scope>NUCLEOTIDE SEQUENCE [LARGE SCALE GENOMIC DNA]</scope>
    <source>
        <strain evidence="2 3">K1</strain>
    </source>
</reference>
<organism evidence="2 3">
    <name type="scientific">Imtechella halotolerans K1</name>
    <dbReference type="NCBI Taxonomy" id="946077"/>
    <lineage>
        <taxon>Bacteria</taxon>
        <taxon>Pseudomonadati</taxon>
        <taxon>Bacteroidota</taxon>
        <taxon>Flavobacteriia</taxon>
        <taxon>Flavobacteriales</taxon>
        <taxon>Flavobacteriaceae</taxon>
        <taxon>Imtechella</taxon>
    </lineage>
</organism>
<evidence type="ECO:0000313" key="3">
    <source>
        <dbReference type="Proteomes" id="UP000005938"/>
    </source>
</evidence>
<protein>
    <submittedName>
        <fullName evidence="2">Uncharacterized protein</fullName>
    </submittedName>
</protein>
<comment type="caution">
    <text evidence="2">The sequence shown here is derived from an EMBL/GenBank/DDBJ whole genome shotgun (WGS) entry which is preliminary data.</text>
</comment>
<sequence length="214" mass="25856">MTPARIFLYFLWFIVVIELIHLFYSIYNILRYYYPESFELRKFLLDLVPEKYMKGGAWWPSVLYTIVSFYLYFYYYYKLLRKQAYRWIIQGLIFIYTGALVYSLYNIEQLMSPGAQLHTYMYVGVFSMLILGFMYFHSVLQSYNIIYFYRELPFWLSFGIVFYYLTLIPIFIFHKQLGIDALTFTSILVFSCVVYYSSFIIGFSMLKKGSINSE</sequence>
<keyword evidence="1" id="KW-0812">Transmembrane</keyword>
<keyword evidence="1" id="KW-0472">Membrane</keyword>
<dbReference type="EMBL" id="AJJU01000037">
    <property type="protein sequence ID" value="EID72290.1"/>
    <property type="molecule type" value="Genomic_DNA"/>
</dbReference>
<name>I0W7C4_9FLAO</name>
<accession>I0W7C4</accession>